<organism evidence="5 6">
    <name type="scientific">Paenibacillus chitinolyticus</name>
    <dbReference type="NCBI Taxonomy" id="79263"/>
    <lineage>
        <taxon>Bacteria</taxon>
        <taxon>Bacillati</taxon>
        <taxon>Bacillota</taxon>
        <taxon>Bacilli</taxon>
        <taxon>Bacillales</taxon>
        <taxon>Paenibacillaceae</taxon>
        <taxon>Paenibacillus</taxon>
    </lineage>
</organism>
<evidence type="ECO:0000313" key="7">
    <source>
        <dbReference type="Proteomes" id="UP001527202"/>
    </source>
</evidence>
<evidence type="ECO:0000256" key="1">
    <source>
        <dbReference type="SAM" id="MobiDB-lite"/>
    </source>
</evidence>
<dbReference type="EMBL" id="CP026520">
    <property type="protein sequence ID" value="QAV16227.1"/>
    <property type="molecule type" value="Genomic_DNA"/>
</dbReference>
<reference evidence="5 6" key="1">
    <citation type="submission" date="2018-01" db="EMBL/GenBank/DDBJ databases">
        <title>The whole genome sequencing and assembly of Paenibacillus chitinolyticus KCCM 41400 strain.</title>
        <authorList>
            <person name="Kim J.-Y."/>
            <person name="Park M.-K."/>
            <person name="Lee Y.-J."/>
            <person name="Yi H."/>
            <person name="Bahn Y.-S."/>
            <person name="Kim J.F."/>
            <person name="Lee D.-W."/>
        </authorList>
    </citation>
    <scope>NUCLEOTIDE SEQUENCE [LARGE SCALE GENOMIC DNA]</scope>
    <source>
        <strain evidence="5 6">KCCM 41400</strain>
    </source>
</reference>
<evidence type="ECO:0000259" key="3">
    <source>
        <dbReference type="PROSITE" id="PS51272"/>
    </source>
</evidence>
<name>A0A410WPI9_9BACL</name>
<dbReference type="GeneID" id="95373263"/>
<dbReference type="RefSeq" id="WP_042231260.1">
    <property type="nucleotide sequence ID" value="NZ_CP026520.1"/>
</dbReference>
<dbReference type="Pfam" id="PF17963">
    <property type="entry name" value="Big_9"/>
    <property type="match status" value="2"/>
</dbReference>
<feature type="chain" id="PRO_5039508539" evidence="2">
    <location>
        <begin position="24"/>
        <end position="1417"/>
    </location>
</feature>
<dbReference type="Proteomes" id="UP000288943">
    <property type="component" value="Chromosome"/>
</dbReference>
<accession>A0A410WPI9</accession>
<gene>
    <name evidence="4" type="ORF">M5X16_23305</name>
    <name evidence="5" type="ORF">PC41400_00335</name>
</gene>
<feature type="signal peptide" evidence="2">
    <location>
        <begin position="1"/>
        <end position="23"/>
    </location>
</feature>
<evidence type="ECO:0000313" key="5">
    <source>
        <dbReference type="EMBL" id="QAV16227.1"/>
    </source>
</evidence>
<dbReference type="PROSITE" id="PS51272">
    <property type="entry name" value="SLH"/>
    <property type="match status" value="2"/>
</dbReference>
<dbReference type="Proteomes" id="UP001527202">
    <property type="component" value="Unassembled WGS sequence"/>
</dbReference>
<reference evidence="4 7" key="2">
    <citation type="submission" date="2022-05" db="EMBL/GenBank/DDBJ databases">
        <title>Genome Sequencing of Bee-Associated Microbes.</title>
        <authorList>
            <person name="Dunlap C."/>
        </authorList>
    </citation>
    <scope>NUCLEOTIDE SEQUENCE [LARGE SCALE GENOMIC DNA]</scope>
    <source>
        <strain evidence="4 7">NRRL B-23120</strain>
    </source>
</reference>
<dbReference type="SMART" id="SM00635">
    <property type="entry name" value="BID_2"/>
    <property type="match status" value="5"/>
</dbReference>
<dbReference type="Gene3D" id="2.60.40.1080">
    <property type="match status" value="2"/>
</dbReference>
<evidence type="ECO:0000313" key="6">
    <source>
        <dbReference type="Proteomes" id="UP000288943"/>
    </source>
</evidence>
<sequence length="1417" mass="148303">MRKKRKIPQVLSVLMAGALAASAGTAGGSAVSAAPATQKAGFADLSGITGNPLESIQRAVELGLFDGAADAFRPKDPLTRVEMAVLLTHALELPLDASSSSFKDVSASGWGSPYIEAIRKAGIVQGDGEGNYRPQAPVTRQEMAAMLMRAAELSPEGGSVSVLPGDWDRTAPWAQSYVRASLEQGSMKLAGGSFLPAGTVSRGEAAEMLLATFFSVEHDMILQEIRDSRHIKLNGVVYELSEETAALFTEKNKAVLSRAKLKFHANGRKIDAIRSLELRASGSPAGDGEEEFSRNLVLDGNGAILPGDLIVSNDYLSVTGLQINGDLTVAKGLENDFYAEGIKVKGQTRVAGGDDNTVVFENSELNGVTVLKENVRIVVSGKTVVQQMDIRSSAQVEVGVEARVPELTLSDGSAKVDLHGSLGQVTVQSSQPAQITGSASIRQLNVTGSASVSIDGTGTIEQLQVTNTASQVAIGPSAQVTSVSLGQGVSPSAVTTSSAPAGGAGSSSSSGSSNGAPVQTVPFPDYIFMERGTPASIDLAAYFTDPEGDTLKMSAISSSNRIAGVSMSGYKVTLTPAASGTATIKVSIDDQHGNKISASIKVTVYALPVAQTVPDQLVQLNGASGVVRLSDYFSDKALRNLTYSVSSSDLSVADVSVNGDELSLTPLRSGHTSVTVTAQNDIVAHDGSRGETSVTFELTVNTPPAASQNPADVHLAPGAVSSPLDLSQLFTDGDGDTLTYEAESGDSSVATGSVQTGLLTIQANQPGTAVIKLRAKDGKGGVGTADLTVHVGPFNQSPVVSLQPTDRLLAVGQTDTALDLTQIFADPDQDALVYEYTVSDPSVVAAVRQGDSLLLTALQGGQAVIKLTAKDGKGGEVSASYTVTVNRAPEAVRNPDDVYLVTGRADGELDLSQFFADGDQDPLTYEVQSSVPGTASWEVAGQKLKLHALQVGTSAFRVTAKDGRGGEAAVTFTVNVRMPNTLGTIPDQTVELGAPKLLDLTALLAGFDSAATVTANTYDTSVATVLLSDRKLTMTPVSEGTATVTLSVYHPVEGDQSTQFAIRVVQHLNSAPTVVKNIPDQLLTPGVTNVRTFDLASYFADADGDALSYTVSGFSPAVVSASVSGSILTLNPGTGSTDGQVTVTADDGKGGTAEFKINVRTAQLVNNEIVTIRTKQGIKDPLTYDLADLFPGETSFRMYKGTPDAIISGPTVLNGKTLSLANETSYLWVIGAQGKAAVFRVVAEAQGAPQIFFSEYLDGGDGRIAFELYYSGDMDPGKKPTGYTVEAHQYMKKTGKMNVISKALLDQGPGKPLIVPYIFIDSIFYDFFDLTAAVYYNEDGIRFYNPAEWNTVALVLKKDGQIVDVLGDPSSTAQFLPNGGTLVRKSGVSTGSKQFSKYGEWNVYPKGSYQFMGHHTP</sequence>
<protein>
    <submittedName>
        <fullName evidence="5">S-layer homology domain-containing protein</fullName>
    </submittedName>
</protein>
<dbReference type="InterPro" id="IPR003343">
    <property type="entry name" value="Big_2"/>
</dbReference>
<evidence type="ECO:0000256" key="2">
    <source>
        <dbReference type="SAM" id="SignalP"/>
    </source>
</evidence>
<dbReference type="Gene3D" id="2.60.40.10">
    <property type="entry name" value="Immunoglobulins"/>
    <property type="match status" value="3"/>
</dbReference>
<keyword evidence="2" id="KW-0732">Signal</keyword>
<dbReference type="Pfam" id="PF00395">
    <property type="entry name" value="SLH"/>
    <property type="match status" value="3"/>
</dbReference>
<dbReference type="EMBL" id="JAMDMJ010000034">
    <property type="protein sequence ID" value="MCY9598686.1"/>
    <property type="molecule type" value="Genomic_DNA"/>
</dbReference>
<dbReference type="InterPro" id="IPR001119">
    <property type="entry name" value="SLH_dom"/>
</dbReference>
<feature type="domain" description="SLH" evidence="3">
    <location>
        <begin position="39"/>
        <end position="97"/>
    </location>
</feature>
<keyword evidence="7" id="KW-1185">Reference proteome</keyword>
<feature type="region of interest" description="Disordered" evidence="1">
    <location>
        <begin position="489"/>
        <end position="517"/>
    </location>
</feature>
<proteinExistence type="predicted"/>
<dbReference type="KEGG" id="pchi:PC41400_00335"/>
<feature type="domain" description="SLH" evidence="3">
    <location>
        <begin position="98"/>
        <end position="161"/>
    </location>
</feature>
<dbReference type="InterPro" id="IPR013783">
    <property type="entry name" value="Ig-like_fold"/>
</dbReference>
<dbReference type="OrthoDB" id="57539at2"/>
<evidence type="ECO:0000313" key="4">
    <source>
        <dbReference type="EMBL" id="MCY9598686.1"/>
    </source>
</evidence>